<dbReference type="GO" id="GO:0005509">
    <property type="term" value="F:calcium ion binding"/>
    <property type="evidence" value="ECO:0007669"/>
    <property type="project" value="InterPro"/>
</dbReference>
<feature type="non-terminal residue" evidence="2">
    <location>
        <position position="1"/>
    </location>
</feature>
<dbReference type="InterPro" id="IPR011992">
    <property type="entry name" value="EF-hand-dom_pair"/>
</dbReference>
<gene>
    <name evidence="2" type="primary">CETN2_0</name>
    <name evidence="2" type="ORF">CM83_1160</name>
</gene>
<dbReference type="Gene3D" id="1.10.238.10">
    <property type="entry name" value="EF-hand"/>
    <property type="match status" value="1"/>
</dbReference>
<name>A0A0A9VSQ8_LYGHE</name>
<evidence type="ECO:0000313" key="2">
    <source>
        <dbReference type="EMBL" id="JAF98763.1"/>
    </source>
</evidence>
<evidence type="ECO:0000259" key="1">
    <source>
        <dbReference type="PROSITE" id="PS50222"/>
    </source>
</evidence>
<organism evidence="2">
    <name type="scientific">Lygus hesperus</name>
    <name type="common">Western plant bug</name>
    <dbReference type="NCBI Taxonomy" id="30085"/>
    <lineage>
        <taxon>Eukaryota</taxon>
        <taxon>Metazoa</taxon>
        <taxon>Ecdysozoa</taxon>
        <taxon>Arthropoda</taxon>
        <taxon>Hexapoda</taxon>
        <taxon>Insecta</taxon>
        <taxon>Pterygota</taxon>
        <taxon>Neoptera</taxon>
        <taxon>Paraneoptera</taxon>
        <taxon>Hemiptera</taxon>
        <taxon>Heteroptera</taxon>
        <taxon>Panheteroptera</taxon>
        <taxon>Cimicomorpha</taxon>
        <taxon>Miridae</taxon>
        <taxon>Mirini</taxon>
        <taxon>Lygus</taxon>
    </lineage>
</organism>
<dbReference type="EMBL" id="GBHO01044840">
    <property type="protein sequence ID" value="JAF98763.1"/>
    <property type="molecule type" value="Transcribed_RNA"/>
</dbReference>
<dbReference type="InterPro" id="IPR002048">
    <property type="entry name" value="EF_hand_dom"/>
</dbReference>
<sequence length="109" mass="12320">SFCTLLVKNSHNHIHIHLTVTTMATISQDTPHSGNDKEQKRKEKLYLPSTLLQILPQHKEQLRLAFDQFDDQGTGRIPAQEVRVALYALGYDVDKSEVDTLLHSVGIKS</sequence>
<protein>
    <submittedName>
        <fullName evidence="2">Centrin-2</fullName>
    </submittedName>
</protein>
<dbReference type="AlphaFoldDB" id="A0A0A9VSQ8"/>
<feature type="domain" description="EF-hand" evidence="1">
    <location>
        <begin position="57"/>
        <end position="92"/>
    </location>
</feature>
<proteinExistence type="predicted"/>
<reference evidence="2" key="2">
    <citation type="submission" date="2014-07" db="EMBL/GenBank/DDBJ databases">
        <authorList>
            <person name="Hull J."/>
        </authorList>
    </citation>
    <scope>NUCLEOTIDE SEQUENCE</scope>
</reference>
<accession>A0A0A9VSQ8</accession>
<dbReference type="SUPFAM" id="SSF47473">
    <property type="entry name" value="EF-hand"/>
    <property type="match status" value="1"/>
</dbReference>
<reference evidence="2" key="1">
    <citation type="journal article" date="2014" name="PLoS ONE">
        <title>Transcriptome-Based Identification of ABC Transporters in the Western Tarnished Plant Bug Lygus hesperus.</title>
        <authorList>
            <person name="Hull J.J."/>
            <person name="Chaney K."/>
            <person name="Geib S.M."/>
            <person name="Fabrick J.A."/>
            <person name="Brent C.S."/>
            <person name="Walsh D."/>
            <person name="Lavine L.C."/>
        </authorList>
    </citation>
    <scope>NUCLEOTIDE SEQUENCE</scope>
</reference>
<dbReference type="PROSITE" id="PS50222">
    <property type="entry name" value="EF_HAND_2"/>
    <property type="match status" value="1"/>
</dbReference>